<evidence type="ECO:0008006" key="3">
    <source>
        <dbReference type="Google" id="ProtNLM"/>
    </source>
</evidence>
<dbReference type="AlphaFoldDB" id="A0A1V4QEK2"/>
<accession>A0A1V4QEK2</accession>
<organism evidence="1 2">
    <name type="scientific">candidate division WOR-3 bacterium 4484_100</name>
    <dbReference type="NCBI Taxonomy" id="1936077"/>
    <lineage>
        <taxon>Bacteria</taxon>
        <taxon>Bacteria division WOR-3</taxon>
    </lineage>
</organism>
<name>A0A1V4QEK2_UNCW3</name>
<dbReference type="InterPro" id="IPR004381">
    <property type="entry name" value="Glycerate_kinase"/>
</dbReference>
<gene>
    <name evidence="1" type="ORF">BXT86_04610</name>
</gene>
<dbReference type="InterPro" id="IPR036129">
    <property type="entry name" value="Glycerate_kinase_sf"/>
</dbReference>
<dbReference type="SUPFAM" id="SSF110738">
    <property type="entry name" value="Glycerate kinase I"/>
    <property type="match status" value="1"/>
</dbReference>
<dbReference type="EMBL" id="MUKB01000076">
    <property type="protein sequence ID" value="OPX17793.1"/>
    <property type="molecule type" value="Genomic_DNA"/>
</dbReference>
<dbReference type="PANTHER" id="PTHR21599">
    <property type="entry name" value="GLYCERATE KINASE"/>
    <property type="match status" value="1"/>
</dbReference>
<sequence length="302" mass="32593">MKYGIIPEKKIAVLELASAAGLELIPLKMRNPLITTTRGVGEMIIDALNKGFKRIILGIGDSATIDCGIGALSILGVKFLDCDGKEIEKNCQGLLKLAEVDDSELCEEIKDIKLLVGADVSNILTGRDGAVVYARQKGADRKTIPVIKKALRNFQRVVLKRYGVDLDTIPGSGAAGGIGGALKAILGAKLVPGFELIRKYIKIEKQIKENELVITGEGRVDQQTFAGKAIGQVLNIAQRFNRPVVLVAGSFVSGMKELSGPAVKEMYSIKRAGERIPSPDVTARRLVRFGYELGLRIRKGLL</sequence>
<proteinExistence type="predicted"/>
<dbReference type="Proteomes" id="UP000191663">
    <property type="component" value="Unassembled WGS sequence"/>
</dbReference>
<dbReference type="GO" id="GO:0008887">
    <property type="term" value="F:glycerate kinase activity"/>
    <property type="evidence" value="ECO:0007669"/>
    <property type="project" value="InterPro"/>
</dbReference>
<reference evidence="2" key="1">
    <citation type="submission" date="2017-01" db="EMBL/GenBank/DDBJ databases">
        <title>Novel pathways for hydrocarbon cycling and metabolic interdependencies in hydrothermal sediment communities.</title>
        <authorList>
            <person name="Dombrowski N."/>
            <person name="Seitz K."/>
            <person name="Teske A."/>
            <person name="Baker B."/>
        </authorList>
    </citation>
    <scope>NUCLEOTIDE SEQUENCE [LARGE SCALE GENOMIC DNA]</scope>
</reference>
<dbReference type="NCBIfam" id="TIGR00045">
    <property type="entry name" value="glycerate kinase"/>
    <property type="match status" value="1"/>
</dbReference>
<evidence type="ECO:0000313" key="1">
    <source>
        <dbReference type="EMBL" id="OPX17793.1"/>
    </source>
</evidence>
<dbReference type="GO" id="GO:0031388">
    <property type="term" value="P:organic acid phosphorylation"/>
    <property type="evidence" value="ECO:0007669"/>
    <property type="project" value="InterPro"/>
</dbReference>
<dbReference type="PANTHER" id="PTHR21599:SF0">
    <property type="entry name" value="GLYCERATE KINASE"/>
    <property type="match status" value="1"/>
</dbReference>
<dbReference type="InterPro" id="IPR018193">
    <property type="entry name" value="Glyc_kinase_flavodox-like_fold"/>
</dbReference>
<comment type="caution">
    <text evidence="1">The sequence shown here is derived from an EMBL/GenBank/DDBJ whole genome shotgun (WGS) entry which is preliminary data.</text>
</comment>
<protein>
    <recommendedName>
        <fullName evidence="3">Glycerate kinase</fullName>
    </recommendedName>
</protein>
<dbReference type="Pfam" id="PF02595">
    <property type="entry name" value="Gly_kinase"/>
    <property type="match status" value="1"/>
</dbReference>
<dbReference type="Gene3D" id="3.90.1510.10">
    <property type="entry name" value="Glycerate kinase, domain 2"/>
    <property type="match status" value="1"/>
</dbReference>
<evidence type="ECO:0000313" key="2">
    <source>
        <dbReference type="Proteomes" id="UP000191663"/>
    </source>
</evidence>